<accession>A0ABU0YQZ1</accession>
<gene>
    <name evidence="8" type="ORF">Q8A70_18125</name>
</gene>
<keyword evidence="3" id="KW-1003">Cell membrane</keyword>
<feature type="transmembrane region" description="Helical" evidence="7">
    <location>
        <begin position="71"/>
        <end position="87"/>
    </location>
</feature>
<protein>
    <submittedName>
        <fullName evidence="8">DoxX family protein</fullName>
    </submittedName>
</protein>
<comment type="subcellular location">
    <subcellularLocation>
        <location evidence="1">Cell membrane</location>
        <topology evidence="1">Multi-pass membrane protein</topology>
    </subcellularLocation>
</comment>
<evidence type="ECO:0000256" key="3">
    <source>
        <dbReference type="ARBA" id="ARBA00022475"/>
    </source>
</evidence>
<dbReference type="InterPro" id="IPR051907">
    <property type="entry name" value="DoxX-like_oxidoreductase"/>
</dbReference>
<evidence type="ECO:0000256" key="1">
    <source>
        <dbReference type="ARBA" id="ARBA00004651"/>
    </source>
</evidence>
<organism evidence="8 9">
    <name type="scientific">Dongia sedimenti</name>
    <dbReference type="NCBI Taxonomy" id="3064282"/>
    <lineage>
        <taxon>Bacteria</taxon>
        <taxon>Pseudomonadati</taxon>
        <taxon>Pseudomonadota</taxon>
        <taxon>Alphaproteobacteria</taxon>
        <taxon>Rhodospirillales</taxon>
        <taxon>Dongiaceae</taxon>
        <taxon>Dongia</taxon>
    </lineage>
</organism>
<dbReference type="EMBL" id="JAUYVI010000005">
    <property type="protein sequence ID" value="MDQ7249612.1"/>
    <property type="molecule type" value="Genomic_DNA"/>
</dbReference>
<evidence type="ECO:0000313" key="9">
    <source>
        <dbReference type="Proteomes" id="UP001230156"/>
    </source>
</evidence>
<keyword evidence="9" id="KW-1185">Reference proteome</keyword>
<evidence type="ECO:0000313" key="8">
    <source>
        <dbReference type="EMBL" id="MDQ7249612.1"/>
    </source>
</evidence>
<comment type="similarity">
    <text evidence="2">Belongs to the DoxX family.</text>
</comment>
<evidence type="ECO:0000256" key="7">
    <source>
        <dbReference type="SAM" id="Phobius"/>
    </source>
</evidence>
<dbReference type="InterPro" id="IPR032808">
    <property type="entry name" value="DoxX"/>
</dbReference>
<keyword evidence="5 7" id="KW-1133">Transmembrane helix</keyword>
<feature type="transmembrane region" description="Helical" evidence="7">
    <location>
        <begin position="99"/>
        <end position="117"/>
    </location>
</feature>
<evidence type="ECO:0000256" key="4">
    <source>
        <dbReference type="ARBA" id="ARBA00022692"/>
    </source>
</evidence>
<keyword evidence="6 7" id="KW-0472">Membrane</keyword>
<sequence>MAKSAALLLARLIFAWAFLMAAGFKFSGMGATAEYIAAAGFPFPLFLAWVAALFEIGLGLAFLTGAFFSEAALIAGIYVMFLAFAFHGPALWKDNQAEFGFFFDHFVFLAGLLYAAVHGPGEKLALGWRLPWIARRVSR</sequence>
<evidence type="ECO:0000256" key="2">
    <source>
        <dbReference type="ARBA" id="ARBA00006679"/>
    </source>
</evidence>
<evidence type="ECO:0000256" key="6">
    <source>
        <dbReference type="ARBA" id="ARBA00023136"/>
    </source>
</evidence>
<reference evidence="9" key="1">
    <citation type="submission" date="2023-08" db="EMBL/GenBank/DDBJ databases">
        <title>Rhodospirillaceae gen. nov., a novel taxon isolated from the Yangtze River Yuezi River estuary sludge.</title>
        <authorList>
            <person name="Ruan L."/>
        </authorList>
    </citation>
    <scope>NUCLEOTIDE SEQUENCE [LARGE SCALE GENOMIC DNA]</scope>
    <source>
        <strain evidence="9">R-7</strain>
    </source>
</reference>
<dbReference type="RefSeq" id="WP_379957757.1">
    <property type="nucleotide sequence ID" value="NZ_JAUYVI010000005.1"/>
</dbReference>
<dbReference type="Proteomes" id="UP001230156">
    <property type="component" value="Unassembled WGS sequence"/>
</dbReference>
<feature type="transmembrane region" description="Helical" evidence="7">
    <location>
        <begin position="45"/>
        <end position="64"/>
    </location>
</feature>
<name>A0ABU0YQZ1_9PROT</name>
<dbReference type="PANTHER" id="PTHR33452">
    <property type="entry name" value="OXIDOREDUCTASE CATD-RELATED"/>
    <property type="match status" value="1"/>
</dbReference>
<keyword evidence="4 7" id="KW-0812">Transmembrane</keyword>
<comment type="caution">
    <text evidence="8">The sequence shown here is derived from an EMBL/GenBank/DDBJ whole genome shotgun (WGS) entry which is preliminary data.</text>
</comment>
<evidence type="ECO:0000256" key="5">
    <source>
        <dbReference type="ARBA" id="ARBA00022989"/>
    </source>
</evidence>
<dbReference type="PANTHER" id="PTHR33452:SF1">
    <property type="entry name" value="INNER MEMBRANE PROTEIN YPHA-RELATED"/>
    <property type="match status" value="1"/>
</dbReference>
<dbReference type="Pfam" id="PF07681">
    <property type="entry name" value="DoxX"/>
    <property type="match status" value="1"/>
</dbReference>
<proteinExistence type="inferred from homology"/>